<organism evidence="2 3">
    <name type="scientific">Syphacia muris</name>
    <dbReference type="NCBI Taxonomy" id="451379"/>
    <lineage>
        <taxon>Eukaryota</taxon>
        <taxon>Metazoa</taxon>
        <taxon>Ecdysozoa</taxon>
        <taxon>Nematoda</taxon>
        <taxon>Chromadorea</taxon>
        <taxon>Rhabditida</taxon>
        <taxon>Spirurina</taxon>
        <taxon>Oxyuridomorpha</taxon>
        <taxon>Oxyuroidea</taxon>
        <taxon>Oxyuridae</taxon>
        <taxon>Syphacia</taxon>
    </lineage>
</organism>
<accession>A0A0N5AB12</accession>
<dbReference type="SMART" id="SM00516">
    <property type="entry name" value="SEC14"/>
    <property type="match status" value="1"/>
</dbReference>
<dbReference type="WBParaSite" id="SMUV_0000133801-mRNA-1">
    <property type="protein sequence ID" value="SMUV_0000133801-mRNA-1"/>
    <property type="gene ID" value="SMUV_0000133801"/>
</dbReference>
<dbReference type="Proteomes" id="UP000046393">
    <property type="component" value="Unplaced"/>
</dbReference>
<dbReference type="PANTHER" id="PTHR46384:SF1">
    <property type="entry name" value="MOTILE SPERM DOMAIN-CONTAINING PROTEIN 2"/>
    <property type="match status" value="1"/>
</dbReference>
<dbReference type="PANTHER" id="PTHR46384">
    <property type="entry name" value="MOTILE SPERM DOMAIN-CONTAINING PROTEIN 2"/>
    <property type="match status" value="1"/>
</dbReference>
<reference evidence="3" key="1">
    <citation type="submission" date="2017-02" db="UniProtKB">
        <authorList>
            <consortium name="WormBaseParasite"/>
        </authorList>
    </citation>
    <scope>IDENTIFICATION</scope>
</reference>
<evidence type="ECO:0000313" key="2">
    <source>
        <dbReference type="Proteomes" id="UP000046393"/>
    </source>
</evidence>
<feature type="domain" description="CRAL-TRIO" evidence="1">
    <location>
        <begin position="45"/>
        <end position="197"/>
    </location>
</feature>
<keyword evidence="2" id="KW-1185">Reference proteome</keyword>
<dbReference type="PROSITE" id="PS50191">
    <property type="entry name" value="CRAL_TRIO"/>
    <property type="match status" value="1"/>
</dbReference>
<protein>
    <submittedName>
        <fullName evidence="3">CRAL-TRIO domain-containing protein</fullName>
    </submittedName>
</protein>
<name>A0A0N5AB12_9BILA</name>
<sequence length="209" mass="25062">MLEEDWWPFCFLAQNDYDVDITYPIVIQCLKWRKSFCVQRIRILELKPLLEKSAIYMYGRDLNSFPILWFKMNRIKVDEANAEELFIYWLERYRTSAKREYPVTLLFDMSGTGLQNLSLEFVRFILHAFKYYYPCCLGLLLVYENPTILSASWRLVKSWMDTMMQPPLKHVTRESIGNYISSYYVPIEMGGKVSRFIYQASFDVYSESW</sequence>
<dbReference type="InterPro" id="IPR036865">
    <property type="entry name" value="CRAL-TRIO_dom_sf"/>
</dbReference>
<dbReference type="Pfam" id="PF00650">
    <property type="entry name" value="CRAL_TRIO"/>
    <property type="match status" value="1"/>
</dbReference>
<dbReference type="SUPFAM" id="SSF52087">
    <property type="entry name" value="CRAL/TRIO domain"/>
    <property type="match status" value="1"/>
</dbReference>
<dbReference type="AlphaFoldDB" id="A0A0N5AB12"/>
<dbReference type="STRING" id="451379.A0A0N5AB12"/>
<dbReference type="GO" id="GO:0012505">
    <property type="term" value="C:endomembrane system"/>
    <property type="evidence" value="ECO:0007669"/>
    <property type="project" value="TreeGrafter"/>
</dbReference>
<dbReference type="GO" id="GO:0140284">
    <property type="term" value="C:endoplasmic reticulum-endosome membrane contact site"/>
    <property type="evidence" value="ECO:0007669"/>
    <property type="project" value="TreeGrafter"/>
</dbReference>
<evidence type="ECO:0000259" key="1">
    <source>
        <dbReference type="PROSITE" id="PS50191"/>
    </source>
</evidence>
<dbReference type="InterPro" id="IPR001251">
    <property type="entry name" value="CRAL-TRIO_dom"/>
</dbReference>
<evidence type="ECO:0000313" key="3">
    <source>
        <dbReference type="WBParaSite" id="SMUV_0000133801-mRNA-1"/>
    </source>
</evidence>
<dbReference type="CDD" id="cd00170">
    <property type="entry name" value="SEC14"/>
    <property type="match status" value="1"/>
</dbReference>
<dbReference type="InterPro" id="IPR053012">
    <property type="entry name" value="ER-organelle_contact"/>
</dbReference>
<dbReference type="Gene3D" id="3.40.525.10">
    <property type="entry name" value="CRAL-TRIO lipid binding domain"/>
    <property type="match status" value="1"/>
</dbReference>
<proteinExistence type="predicted"/>